<sequence>MNGKTNVFYKLAFKLITLINKVINKDVDVPYLQKKYKATRGTVIEIYITHTPTPSKPPKMEIRKYFKIKNGKAVLMDEAKPDATVWCELNTMLN</sequence>
<feature type="non-terminal residue" evidence="1">
    <location>
        <position position="94"/>
    </location>
</feature>
<reference evidence="1" key="1">
    <citation type="journal article" date="2014" name="Front. Microbiol.">
        <title>High frequency of phylogenetically diverse reductive dehalogenase-homologous genes in deep subseafloor sedimentary metagenomes.</title>
        <authorList>
            <person name="Kawai M."/>
            <person name="Futagami T."/>
            <person name="Toyoda A."/>
            <person name="Takaki Y."/>
            <person name="Nishi S."/>
            <person name="Hori S."/>
            <person name="Arai W."/>
            <person name="Tsubouchi T."/>
            <person name="Morono Y."/>
            <person name="Uchiyama I."/>
            <person name="Ito T."/>
            <person name="Fujiyama A."/>
            <person name="Inagaki F."/>
            <person name="Takami H."/>
        </authorList>
    </citation>
    <scope>NUCLEOTIDE SEQUENCE</scope>
    <source>
        <strain evidence="1">Expedition CK06-06</strain>
    </source>
</reference>
<protein>
    <submittedName>
        <fullName evidence="1">Uncharacterized protein</fullName>
    </submittedName>
</protein>
<evidence type="ECO:0000313" key="1">
    <source>
        <dbReference type="EMBL" id="GAH65489.1"/>
    </source>
</evidence>
<proteinExistence type="predicted"/>
<accession>X1IHB1</accession>
<name>X1IHB1_9ZZZZ</name>
<comment type="caution">
    <text evidence="1">The sequence shown here is derived from an EMBL/GenBank/DDBJ whole genome shotgun (WGS) entry which is preliminary data.</text>
</comment>
<dbReference type="EMBL" id="BARU01029316">
    <property type="protein sequence ID" value="GAH65489.1"/>
    <property type="molecule type" value="Genomic_DNA"/>
</dbReference>
<dbReference type="AlphaFoldDB" id="X1IHB1"/>
<gene>
    <name evidence="1" type="ORF">S03H2_46651</name>
</gene>
<organism evidence="1">
    <name type="scientific">marine sediment metagenome</name>
    <dbReference type="NCBI Taxonomy" id="412755"/>
    <lineage>
        <taxon>unclassified sequences</taxon>
        <taxon>metagenomes</taxon>
        <taxon>ecological metagenomes</taxon>
    </lineage>
</organism>